<dbReference type="InterPro" id="IPR016032">
    <property type="entry name" value="Sig_transdc_resp-reg_C-effctor"/>
</dbReference>
<dbReference type="CDD" id="cd06170">
    <property type="entry name" value="LuxR_C_like"/>
    <property type="match status" value="1"/>
</dbReference>
<gene>
    <name evidence="6" type="ORF">NBH00_06740</name>
</gene>
<proteinExistence type="predicted"/>
<evidence type="ECO:0000256" key="3">
    <source>
        <dbReference type="PROSITE-ProRule" id="PRU00169"/>
    </source>
</evidence>
<dbReference type="InterPro" id="IPR058245">
    <property type="entry name" value="NreC/VraR/RcsB-like_REC"/>
</dbReference>
<dbReference type="InterPro" id="IPR001789">
    <property type="entry name" value="Sig_transdc_resp-reg_receiver"/>
</dbReference>
<protein>
    <submittedName>
        <fullName evidence="6">Response regulator transcription factor</fullName>
    </submittedName>
</protein>
<evidence type="ECO:0000256" key="2">
    <source>
        <dbReference type="ARBA" id="ARBA00023125"/>
    </source>
</evidence>
<dbReference type="SUPFAM" id="SSF46894">
    <property type="entry name" value="C-terminal effector domain of the bipartite response regulators"/>
    <property type="match status" value="1"/>
</dbReference>
<accession>A0ABY5DV59</accession>
<dbReference type="InterPro" id="IPR000792">
    <property type="entry name" value="Tscrpt_reg_LuxR_C"/>
</dbReference>
<dbReference type="PROSITE" id="PS50043">
    <property type="entry name" value="HTH_LUXR_2"/>
    <property type="match status" value="1"/>
</dbReference>
<name>A0ABY5DV59_9ACTN</name>
<dbReference type="PANTHER" id="PTHR43214">
    <property type="entry name" value="TWO-COMPONENT RESPONSE REGULATOR"/>
    <property type="match status" value="1"/>
</dbReference>
<keyword evidence="1 3" id="KW-0597">Phosphoprotein</keyword>
<evidence type="ECO:0000259" key="5">
    <source>
        <dbReference type="PROSITE" id="PS50110"/>
    </source>
</evidence>
<dbReference type="PRINTS" id="PR00038">
    <property type="entry name" value="HTHLUXR"/>
</dbReference>
<dbReference type="InterPro" id="IPR039420">
    <property type="entry name" value="WalR-like"/>
</dbReference>
<feature type="domain" description="Response regulatory" evidence="5">
    <location>
        <begin position="15"/>
        <end position="129"/>
    </location>
</feature>
<dbReference type="Proteomes" id="UP001056035">
    <property type="component" value="Chromosome"/>
</dbReference>
<sequence length="224" mass="23329">MHAEQHTRDVIVPVTAVLADCYSFFRMGLARALTAMGVAVVGEATDGTEAVRLAAELRPDVVVMDPDLPILDGIGATRQITAMTHPPAILILADEHSTAVLDALLAGATGFLLKDADITDLVSGIRNAAVGECALAPRVAGALVERLRQLERSHASAARCADELTSRERQVLSLVAQGRDNAAIGQALCISSSTAKHHVGAILDKLGASNRAQAAADAVRFGLV</sequence>
<dbReference type="PANTHER" id="PTHR43214:SF43">
    <property type="entry name" value="TWO-COMPONENT RESPONSE REGULATOR"/>
    <property type="match status" value="1"/>
</dbReference>
<dbReference type="SUPFAM" id="SSF52172">
    <property type="entry name" value="CheY-like"/>
    <property type="match status" value="1"/>
</dbReference>
<evidence type="ECO:0000313" key="7">
    <source>
        <dbReference type="Proteomes" id="UP001056035"/>
    </source>
</evidence>
<dbReference type="PROSITE" id="PS50110">
    <property type="entry name" value="RESPONSE_REGULATORY"/>
    <property type="match status" value="1"/>
</dbReference>
<reference evidence="6 7" key="1">
    <citation type="submission" date="2022-06" db="EMBL/GenBank/DDBJ databases">
        <title>Paraconexibacter antarcticus.</title>
        <authorList>
            <person name="Kim C.S."/>
        </authorList>
    </citation>
    <scope>NUCLEOTIDE SEQUENCE [LARGE SCALE GENOMIC DNA]</scope>
    <source>
        <strain evidence="6 7">02-257</strain>
    </source>
</reference>
<dbReference type="Gene3D" id="3.40.50.2300">
    <property type="match status" value="1"/>
</dbReference>
<dbReference type="SMART" id="SM00421">
    <property type="entry name" value="HTH_LUXR"/>
    <property type="match status" value="1"/>
</dbReference>
<dbReference type="RefSeq" id="WP_254572581.1">
    <property type="nucleotide sequence ID" value="NZ_CP098502.1"/>
</dbReference>
<keyword evidence="7" id="KW-1185">Reference proteome</keyword>
<evidence type="ECO:0000259" key="4">
    <source>
        <dbReference type="PROSITE" id="PS50043"/>
    </source>
</evidence>
<feature type="domain" description="HTH luxR-type" evidence="4">
    <location>
        <begin position="157"/>
        <end position="222"/>
    </location>
</feature>
<dbReference type="Pfam" id="PF00072">
    <property type="entry name" value="Response_reg"/>
    <property type="match status" value="1"/>
</dbReference>
<organism evidence="6 7">
    <name type="scientific">Paraconexibacter antarcticus</name>
    <dbReference type="NCBI Taxonomy" id="2949664"/>
    <lineage>
        <taxon>Bacteria</taxon>
        <taxon>Bacillati</taxon>
        <taxon>Actinomycetota</taxon>
        <taxon>Thermoleophilia</taxon>
        <taxon>Solirubrobacterales</taxon>
        <taxon>Paraconexibacteraceae</taxon>
        <taxon>Paraconexibacter</taxon>
    </lineage>
</organism>
<evidence type="ECO:0000313" key="6">
    <source>
        <dbReference type="EMBL" id="UTI65903.1"/>
    </source>
</evidence>
<keyword evidence="2" id="KW-0238">DNA-binding</keyword>
<dbReference type="CDD" id="cd17535">
    <property type="entry name" value="REC_NarL-like"/>
    <property type="match status" value="1"/>
</dbReference>
<dbReference type="Pfam" id="PF00196">
    <property type="entry name" value="GerE"/>
    <property type="match status" value="1"/>
</dbReference>
<dbReference type="EMBL" id="CP098502">
    <property type="protein sequence ID" value="UTI65903.1"/>
    <property type="molecule type" value="Genomic_DNA"/>
</dbReference>
<feature type="modified residue" description="4-aspartylphosphate" evidence="3">
    <location>
        <position position="65"/>
    </location>
</feature>
<evidence type="ECO:0000256" key="1">
    <source>
        <dbReference type="ARBA" id="ARBA00022553"/>
    </source>
</evidence>
<dbReference type="InterPro" id="IPR011006">
    <property type="entry name" value="CheY-like_superfamily"/>
</dbReference>
<dbReference type="SMART" id="SM00448">
    <property type="entry name" value="REC"/>
    <property type="match status" value="1"/>
</dbReference>